<proteinExistence type="predicted"/>
<feature type="transmembrane region" description="Helical" evidence="1">
    <location>
        <begin position="6"/>
        <end position="23"/>
    </location>
</feature>
<dbReference type="PANTHER" id="PTHR33306">
    <property type="entry name" value="EXPRESSED PROTEIN-RELATED-RELATED"/>
    <property type="match status" value="1"/>
</dbReference>
<gene>
    <name evidence="2" type="ORF">FH972_005180</name>
</gene>
<feature type="transmembrane region" description="Helical" evidence="1">
    <location>
        <begin position="35"/>
        <end position="63"/>
    </location>
</feature>
<evidence type="ECO:0000313" key="2">
    <source>
        <dbReference type="EMBL" id="KAE8008690.1"/>
    </source>
</evidence>
<organism evidence="2 3">
    <name type="scientific">Carpinus fangiana</name>
    <dbReference type="NCBI Taxonomy" id="176857"/>
    <lineage>
        <taxon>Eukaryota</taxon>
        <taxon>Viridiplantae</taxon>
        <taxon>Streptophyta</taxon>
        <taxon>Embryophyta</taxon>
        <taxon>Tracheophyta</taxon>
        <taxon>Spermatophyta</taxon>
        <taxon>Magnoliopsida</taxon>
        <taxon>eudicotyledons</taxon>
        <taxon>Gunneridae</taxon>
        <taxon>Pentapetalae</taxon>
        <taxon>rosids</taxon>
        <taxon>fabids</taxon>
        <taxon>Fagales</taxon>
        <taxon>Betulaceae</taxon>
        <taxon>Carpinus</taxon>
    </lineage>
</organism>
<keyword evidence="3" id="KW-1185">Reference proteome</keyword>
<accession>A0A5N6QQV6</accession>
<reference evidence="2 3" key="1">
    <citation type="submission" date="2019-06" db="EMBL/GenBank/DDBJ databases">
        <title>A chromosomal-level reference genome of Carpinus fangiana (Coryloideae, Betulaceae).</title>
        <authorList>
            <person name="Yang X."/>
            <person name="Wang Z."/>
            <person name="Zhang L."/>
            <person name="Hao G."/>
            <person name="Liu J."/>
            <person name="Yang Y."/>
        </authorList>
    </citation>
    <scope>NUCLEOTIDE SEQUENCE [LARGE SCALE GENOMIC DNA]</scope>
    <source>
        <strain evidence="2">Cfa_2016G</strain>
        <tissue evidence="2">Leaf</tissue>
    </source>
</reference>
<evidence type="ECO:0000313" key="3">
    <source>
        <dbReference type="Proteomes" id="UP000327013"/>
    </source>
</evidence>
<sequence length="116" mass="13665">MAFINQPLHFLTIFFIAMFLLWFSQSPENKAQLNYTIINLQVFLFLLPFLLILYMMSFSSTGWNFRFPFWQPEYYDSVQRAGGLPWGTAIVVGLILVLLSYQSTFRSMWFGPLNWG</sequence>
<name>A0A5N6QQV6_9ROSI</name>
<dbReference type="Proteomes" id="UP000327013">
    <property type="component" value="Chromosome 2"/>
</dbReference>
<dbReference type="EMBL" id="CM017322">
    <property type="protein sequence ID" value="KAE8008691.1"/>
    <property type="molecule type" value="Genomic_DNA"/>
</dbReference>
<protein>
    <submittedName>
        <fullName evidence="2">Uncharacterized protein</fullName>
    </submittedName>
</protein>
<feature type="transmembrane region" description="Helical" evidence="1">
    <location>
        <begin position="83"/>
        <end position="101"/>
    </location>
</feature>
<dbReference type="OrthoDB" id="1935034at2759"/>
<dbReference type="AlphaFoldDB" id="A0A5N6QQV6"/>
<dbReference type="EMBL" id="CM017322">
    <property type="protein sequence ID" value="KAE8008690.1"/>
    <property type="molecule type" value="Genomic_DNA"/>
</dbReference>
<keyword evidence="1" id="KW-0472">Membrane</keyword>
<evidence type="ECO:0000256" key="1">
    <source>
        <dbReference type="SAM" id="Phobius"/>
    </source>
</evidence>
<dbReference type="PANTHER" id="PTHR33306:SF21">
    <property type="entry name" value="TRANSMEMBRANE PROTEIN"/>
    <property type="match status" value="1"/>
</dbReference>
<keyword evidence="1" id="KW-0812">Transmembrane</keyword>
<keyword evidence="1" id="KW-1133">Transmembrane helix</keyword>